<evidence type="ECO:0000313" key="2">
    <source>
        <dbReference type="EMBL" id="ECB2368581.1"/>
    </source>
</evidence>
<name>A0A607Q2W9_SALEN</name>
<feature type="transmembrane region" description="Helical" evidence="1">
    <location>
        <begin position="21"/>
        <end position="51"/>
    </location>
</feature>
<keyword evidence="1" id="KW-1133">Transmembrane helix</keyword>
<protein>
    <submittedName>
        <fullName evidence="2">Uncharacterized protein</fullName>
    </submittedName>
</protein>
<gene>
    <name evidence="2" type="ORF">EVU69_23120</name>
</gene>
<sequence>MITLNNAMQAPMKFMLVALRYAAWFLHPVTWLISPAVYAAALIGMCSFWGVGEISMNVETVSAAELQSLAIFLKNTWALVFMLFCAIKFMFRPYKSK</sequence>
<organism evidence="2">
    <name type="scientific">Salmonella enteritidis</name>
    <dbReference type="NCBI Taxonomy" id="149539"/>
    <lineage>
        <taxon>Bacteria</taxon>
        <taxon>Pseudomonadati</taxon>
        <taxon>Pseudomonadota</taxon>
        <taxon>Gammaproteobacteria</taxon>
        <taxon>Enterobacterales</taxon>
        <taxon>Enterobacteriaceae</taxon>
        <taxon>Salmonella</taxon>
    </lineage>
</organism>
<keyword evidence="1" id="KW-0812">Transmembrane</keyword>
<proteinExistence type="predicted"/>
<accession>A0A607Q2W9</accession>
<evidence type="ECO:0000256" key="1">
    <source>
        <dbReference type="SAM" id="Phobius"/>
    </source>
</evidence>
<feature type="transmembrane region" description="Helical" evidence="1">
    <location>
        <begin position="71"/>
        <end position="91"/>
    </location>
</feature>
<dbReference type="EMBL" id="AAHWXU010000024">
    <property type="protein sequence ID" value="ECB2368581.1"/>
    <property type="molecule type" value="Genomic_DNA"/>
</dbReference>
<reference evidence="2" key="1">
    <citation type="submission" date="2019-02" db="EMBL/GenBank/DDBJ databases">
        <authorList>
            <person name="Ashton P.M."/>
            <person name="Dallman T."/>
            <person name="Nair S."/>
            <person name="De Pinna E."/>
            <person name="Peters T."/>
            <person name="Grant K."/>
        </authorList>
    </citation>
    <scope>NUCLEOTIDE SEQUENCE</scope>
    <source>
        <strain evidence="2">673595</strain>
    </source>
</reference>
<keyword evidence="1" id="KW-0472">Membrane</keyword>
<comment type="caution">
    <text evidence="2">The sequence shown here is derived from an EMBL/GenBank/DDBJ whole genome shotgun (WGS) entry which is preliminary data.</text>
</comment>
<dbReference type="AlphaFoldDB" id="A0A607Q2W9"/>